<keyword evidence="2" id="KW-0472">Membrane</keyword>
<evidence type="ECO:0000313" key="3">
    <source>
        <dbReference type="EMBL" id="SMQ49368.1"/>
    </source>
</evidence>
<dbReference type="AlphaFoldDB" id="A0A1X7RPQ0"/>
<dbReference type="EMBL" id="LT853694">
    <property type="protein sequence ID" value="SMQ49368.1"/>
    <property type="molecule type" value="Genomic_DNA"/>
</dbReference>
<dbReference type="SUPFAM" id="SSF89372">
    <property type="entry name" value="Fucose-specific lectin"/>
    <property type="match status" value="1"/>
</dbReference>
<evidence type="ECO:0000256" key="1">
    <source>
        <dbReference type="SAM" id="MobiDB-lite"/>
    </source>
</evidence>
<evidence type="ECO:0008006" key="5">
    <source>
        <dbReference type="Google" id="ProtNLM"/>
    </source>
</evidence>
<dbReference type="STRING" id="1276538.A0A1X7RPQ0"/>
<keyword evidence="2" id="KW-1133">Transmembrane helix</keyword>
<gene>
    <name evidence="3" type="ORF">ZT3D7_G4519</name>
</gene>
<protein>
    <recommendedName>
        <fullName evidence="5">Fucose-specific lectin</fullName>
    </recommendedName>
</protein>
<accession>A0A1X7RPQ0</accession>
<feature type="region of interest" description="Disordered" evidence="1">
    <location>
        <begin position="1"/>
        <end position="113"/>
    </location>
</feature>
<sequence>MDSPEVVHQDPSPRLSAISSPRFTEHFNSIPPYQQYPTPEREHVRAPSYASQATTMQHRISNKDHPMSPSEISSPFPEAYQRDMSEKEVVVPPPLPPPPQNYEPPSESRPPPKRICGIRRRWFILIIVLLLVIAIALGVGLGVGLSMDSDSDSTSQKSSNDTDHAIGGAIDPKYFSKQGVFNGSGIALASQSFARELSDGSQGSLVMYFQHWTGQIRYKQLSPSGEWLGGDISEVVAVGAKNGTPLSAVSYVLNEASTWHVFYIDNNNTIRQRSNSNKTNVWVDGPINALNIKTYDADMVGMQACWYGSDYGDTDYTHTPLPNENANTTAMSKDYGMHLWYASDETTFKQLGWREGQTTWAHQQDWPNMNGHAGVGCYSWGPGTTTYVMFVNLQNAVEFWWKDTNTNLTSTESHPINVWTNSSISIPNVHPSTSLGYTNIFYAQSASTHLFTGYNISWAAENTSLIAPSFDVGDQPGLPGTHLSVSALPNRSGGDDLVVFYQVEGDEVREFTRDLVAGSWSEVGIEIPN</sequence>
<reference evidence="3 4" key="1">
    <citation type="submission" date="2016-06" db="EMBL/GenBank/DDBJ databases">
        <authorList>
            <person name="Kjaerup R.B."/>
            <person name="Dalgaard T.S."/>
            <person name="Juul-Madsen H.R."/>
        </authorList>
    </citation>
    <scope>NUCLEOTIDE SEQUENCE [LARGE SCALE GENOMIC DNA]</scope>
</reference>
<evidence type="ECO:0000256" key="2">
    <source>
        <dbReference type="SAM" id="Phobius"/>
    </source>
</evidence>
<organism evidence="3 4">
    <name type="scientific">Zymoseptoria tritici (strain ST99CH_3D7)</name>
    <dbReference type="NCBI Taxonomy" id="1276538"/>
    <lineage>
        <taxon>Eukaryota</taxon>
        <taxon>Fungi</taxon>
        <taxon>Dikarya</taxon>
        <taxon>Ascomycota</taxon>
        <taxon>Pezizomycotina</taxon>
        <taxon>Dothideomycetes</taxon>
        <taxon>Dothideomycetidae</taxon>
        <taxon>Mycosphaerellales</taxon>
        <taxon>Mycosphaerellaceae</taxon>
        <taxon>Zymoseptoria</taxon>
    </lineage>
</organism>
<feature type="compositionally biased region" description="Basic and acidic residues" evidence="1">
    <location>
        <begin position="80"/>
        <end position="89"/>
    </location>
</feature>
<keyword evidence="2" id="KW-0812">Transmembrane</keyword>
<keyword evidence="4" id="KW-1185">Reference proteome</keyword>
<feature type="compositionally biased region" description="Polar residues" evidence="1">
    <location>
        <begin position="49"/>
        <end position="59"/>
    </location>
</feature>
<name>A0A1X7RPQ0_ZYMT9</name>
<evidence type="ECO:0000313" key="4">
    <source>
        <dbReference type="Proteomes" id="UP000215127"/>
    </source>
</evidence>
<feature type="compositionally biased region" description="Pro residues" evidence="1">
    <location>
        <begin position="91"/>
        <end position="102"/>
    </location>
</feature>
<proteinExistence type="predicted"/>
<dbReference type="Gene3D" id="2.120.10.70">
    <property type="entry name" value="Fucose-specific lectin"/>
    <property type="match status" value="1"/>
</dbReference>
<feature type="transmembrane region" description="Helical" evidence="2">
    <location>
        <begin position="122"/>
        <end position="147"/>
    </location>
</feature>
<dbReference type="Proteomes" id="UP000215127">
    <property type="component" value="Chromosome 3"/>
</dbReference>